<feature type="transmembrane region" description="Helical" evidence="7">
    <location>
        <begin position="536"/>
        <end position="554"/>
    </location>
</feature>
<proteinExistence type="inferred from homology"/>
<feature type="transmembrane region" description="Helical" evidence="7">
    <location>
        <begin position="249"/>
        <end position="273"/>
    </location>
</feature>
<evidence type="ECO:0000256" key="1">
    <source>
        <dbReference type="ARBA" id="ARBA00004141"/>
    </source>
</evidence>
<evidence type="ECO:0000256" key="3">
    <source>
        <dbReference type="ARBA" id="ARBA00022448"/>
    </source>
</evidence>
<dbReference type="InterPro" id="IPR001898">
    <property type="entry name" value="SLC13A/DASS"/>
</dbReference>
<dbReference type="GO" id="GO:0005886">
    <property type="term" value="C:plasma membrane"/>
    <property type="evidence" value="ECO:0007669"/>
    <property type="project" value="TreeGrafter"/>
</dbReference>
<keyword evidence="3" id="KW-0813">Transport</keyword>
<organism evidence="8 9">
    <name type="scientific">Magallana gigas</name>
    <name type="common">Pacific oyster</name>
    <name type="synonym">Crassostrea gigas</name>
    <dbReference type="NCBI Taxonomy" id="29159"/>
    <lineage>
        <taxon>Eukaryota</taxon>
        <taxon>Metazoa</taxon>
        <taxon>Spiralia</taxon>
        <taxon>Lophotrochozoa</taxon>
        <taxon>Mollusca</taxon>
        <taxon>Bivalvia</taxon>
        <taxon>Autobranchia</taxon>
        <taxon>Pteriomorphia</taxon>
        <taxon>Ostreida</taxon>
        <taxon>Ostreoidea</taxon>
        <taxon>Ostreidae</taxon>
        <taxon>Magallana</taxon>
    </lineage>
</organism>
<evidence type="ECO:0000256" key="6">
    <source>
        <dbReference type="ARBA" id="ARBA00023136"/>
    </source>
</evidence>
<accession>A0A8W8KA96</accession>
<dbReference type="EnsemblMetazoa" id="G23080.1">
    <property type="protein sequence ID" value="G23080.1:cds"/>
    <property type="gene ID" value="G23080"/>
</dbReference>
<feature type="transmembrane region" description="Helical" evidence="7">
    <location>
        <begin position="103"/>
        <end position="124"/>
    </location>
</feature>
<feature type="transmembrane region" description="Helical" evidence="7">
    <location>
        <begin position="498"/>
        <end position="524"/>
    </location>
</feature>
<comment type="similarity">
    <text evidence="2">Belongs to the SLC13A/DASS transporter (TC 2.A.47) family. NADC subfamily.</text>
</comment>
<dbReference type="PROSITE" id="PS01271">
    <property type="entry name" value="NA_SULFATE"/>
    <property type="match status" value="1"/>
</dbReference>
<dbReference type="CDD" id="cd01115">
    <property type="entry name" value="SLC13_permease"/>
    <property type="match status" value="1"/>
</dbReference>
<protein>
    <recommendedName>
        <fullName evidence="10">Solute carrier family 13 member 3</fullName>
    </recommendedName>
</protein>
<dbReference type="PANTHER" id="PTHR10283:SF82">
    <property type="entry name" value="SOLUTE CARRIER FAMILY 13 MEMBER 2"/>
    <property type="match status" value="1"/>
</dbReference>
<feature type="transmembrane region" description="Helical" evidence="7">
    <location>
        <begin position="144"/>
        <end position="177"/>
    </location>
</feature>
<dbReference type="Pfam" id="PF00939">
    <property type="entry name" value="Na_sulph_symp"/>
    <property type="match status" value="1"/>
</dbReference>
<evidence type="ECO:0000256" key="2">
    <source>
        <dbReference type="ARBA" id="ARBA00006772"/>
    </source>
</evidence>
<dbReference type="PANTHER" id="PTHR10283">
    <property type="entry name" value="SOLUTE CARRIER FAMILY 13 MEMBER"/>
    <property type="match status" value="1"/>
</dbReference>
<dbReference type="AlphaFoldDB" id="A0A8W8KA96"/>
<evidence type="ECO:0000256" key="7">
    <source>
        <dbReference type="SAM" id="Phobius"/>
    </source>
</evidence>
<dbReference type="Proteomes" id="UP000005408">
    <property type="component" value="Unassembled WGS sequence"/>
</dbReference>
<feature type="transmembrane region" description="Helical" evidence="7">
    <location>
        <begin position="574"/>
        <end position="596"/>
    </location>
</feature>
<keyword evidence="9" id="KW-1185">Reference proteome</keyword>
<feature type="transmembrane region" description="Helical" evidence="7">
    <location>
        <begin position="293"/>
        <end position="315"/>
    </location>
</feature>
<feature type="transmembrane region" description="Helical" evidence="7">
    <location>
        <begin position="63"/>
        <end position="91"/>
    </location>
</feature>
<reference evidence="8" key="1">
    <citation type="submission" date="2022-08" db="UniProtKB">
        <authorList>
            <consortium name="EnsemblMetazoa"/>
        </authorList>
    </citation>
    <scope>IDENTIFICATION</scope>
    <source>
        <strain evidence="8">05x7-T-G4-1.051#20</strain>
    </source>
</reference>
<feature type="transmembrane region" description="Helical" evidence="7">
    <location>
        <begin position="34"/>
        <end position="51"/>
    </location>
</feature>
<dbReference type="GO" id="GO:0015141">
    <property type="term" value="F:succinate transmembrane transporter activity"/>
    <property type="evidence" value="ECO:0007669"/>
    <property type="project" value="UniProtKB-ARBA"/>
</dbReference>
<evidence type="ECO:0000256" key="5">
    <source>
        <dbReference type="ARBA" id="ARBA00022989"/>
    </source>
</evidence>
<feature type="transmembrane region" description="Helical" evidence="7">
    <location>
        <begin position="346"/>
        <end position="370"/>
    </location>
</feature>
<sequence>MSQTKLIKCQVKSLPTGFVPCTIGTRGKRVTHQLTVFLAFLIPLVLHPIALSDSKVARAAYGVLIIAIFWVFEVLPLAVTSLLPVLIFPLLGVAKVSKVCSSYFKDTLMLFLGSLIVAVAVEKWNLHKRIALRALTLVGPNPRWLMLGIMLPCWFLSMWMSNTATTAMMVPILGAILHVMRESMTQEPVEETELVEEPEKSRVNGTTVVETLEGEEVVVKGRDRDEESRDGELDSITPNEEFVRLTKTFALCTAFAANIGGMATLTGTPPNIILKTIADELFEKAGGDSGISFANWLIIGLPLSLICLVITWLWLQVFYSRKKCFKNDSESYESVRLYLKRAYNRLGPITFQETVVLIVFIILALLWMTRNPQVVPGWGDLFEKGYTGDSIAAVLITAFLFAFPSQLPCLVKAKKRDVEESTDELRGEVEEPSEEEKWKFQPLLDWDTVNQKIPWGVLLLMGGGFAVAEACESSGLSYWVSSQLADVMRNMTTSSAALLLSLMVAAATNVTSNTATATLFLPIVGELAIDLGVHPLSFMIPVAISCSFAFMLPVGTPPNAIVFSTGYLKVKDMVVGGSLVNLVTVLILILAMMLWITPFYNLNEFPEVFKVAKNLTQSAVNGTGSTDINPLYNVTV</sequence>
<evidence type="ECO:0008006" key="10">
    <source>
        <dbReference type="Google" id="ProtNLM"/>
    </source>
</evidence>
<keyword evidence="5 7" id="KW-1133">Transmembrane helix</keyword>
<dbReference type="InterPro" id="IPR031312">
    <property type="entry name" value="Na/sul_symport_CS"/>
</dbReference>
<keyword evidence="4 7" id="KW-0812">Transmembrane</keyword>
<evidence type="ECO:0000313" key="9">
    <source>
        <dbReference type="Proteomes" id="UP000005408"/>
    </source>
</evidence>
<evidence type="ECO:0000256" key="4">
    <source>
        <dbReference type="ARBA" id="ARBA00022692"/>
    </source>
</evidence>
<keyword evidence="6 7" id="KW-0472">Membrane</keyword>
<name>A0A8W8KA96_MAGGI</name>
<evidence type="ECO:0000313" key="8">
    <source>
        <dbReference type="EnsemblMetazoa" id="G23080.1:cds"/>
    </source>
</evidence>
<comment type="subcellular location">
    <subcellularLocation>
        <location evidence="1">Membrane</location>
        <topology evidence="1">Multi-pass membrane protein</topology>
    </subcellularLocation>
</comment>
<feature type="transmembrane region" description="Helical" evidence="7">
    <location>
        <begin position="390"/>
        <end position="411"/>
    </location>
</feature>